<gene>
    <name evidence="6" type="primary">LOC115737469</name>
</gene>
<evidence type="ECO:0000313" key="5">
    <source>
        <dbReference type="Proteomes" id="UP000827889"/>
    </source>
</evidence>
<dbReference type="SUPFAM" id="SSF52058">
    <property type="entry name" value="L domain-like"/>
    <property type="match status" value="1"/>
</dbReference>
<dbReference type="GeneID" id="115737469"/>
<evidence type="ECO:0000259" key="4">
    <source>
        <dbReference type="Pfam" id="PF23282"/>
    </source>
</evidence>
<dbReference type="SUPFAM" id="SSF52540">
    <property type="entry name" value="P-loop containing nucleoside triphosphate hydrolases"/>
    <property type="match status" value="1"/>
</dbReference>
<reference evidence="5" key="1">
    <citation type="submission" date="2025-05" db="UniProtKB">
        <authorList>
            <consortium name="RefSeq"/>
        </authorList>
    </citation>
    <scope>NUCLEOTIDE SEQUENCE [LARGE SCALE GENOMIC DNA]</scope>
</reference>
<reference evidence="6" key="2">
    <citation type="submission" date="2025-08" db="UniProtKB">
        <authorList>
            <consortium name="RefSeq"/>
        </authorList>
    </citation>
    <scope>IDENTIFICATION</scope>
    <source>
        <tissue evidence="6">Leaf</tissue>
    </source>
</reference>
<dbReference type="InterPro" id="IPR044974">
    <property type="entry name" value="Disease_R_plants"/>
</dbReference>
<name>A0ABM3GZA7_9MYRT</name>
<dbReference type="Gene3D" id="3.80.10.10">
    <property type="entry name" value="Ribonuclease Inhibitor"/>
    <property type="match status" value="1"/>
</dbReference>
<dbReference type="SUPFAM" id="SSF46785">
    <property type="entry name" value="Winged helix' DNA-binding domain"/>
    <property type="match status" value="1"/>
</dbReference>
<feature type="domain" description="Disease resistance protein Roq1-like winged-helix" evidence="4">
    <location>
        <begin position="264"/>
        <end position="332"/>
    </location>
</feature>
<organism evidence="5 6">
    <name type="scientific">Rhodamnia argentea</name>
    <dbReference type="NCBI Taxonomy" id="178133"/>
    <lineage>
        <taxon>Eukaryota</taxon>
        <taxon>Viridiplantae</taxon>
        <taxon>Streptophyta</taxon>
        <taxon>Embryophyta</taxon>
        <taxon>Tracheophyta</taxon>
        <taxon>Spermatophyta</taxon>
        <taxon>Magnoliopsida</taxon>
        <taxon>eudicotyledons</taxon>
        <taxon>Gunneridae</taxon>
        <taxon>Pentapetalae</taxon>
        <taxon>rosids</taxon>
        <taxon>malvids</taxon>
        <taxon>Myrtales</taxon>
        <taxon>Myrtaceae</taxon>
        <taxon>Myrtoideae</taxon>
        <taxon>Myrteae</taxon>
        <taxon>Australasian group</taxon>
        <taxon>Rhodamnia</taxon>
    </lineage>
</organism>
<dbReference type="RefSeq" id="XP_048129687.1">
    <property type="nucleotide sequence ID" value="XM_048273730.1"/>
</dbReference>
<evidence type="ECO:0000256" key="2">
    <source>
        <dbReference type="ARBA" id="ARBA00022737"/>
    </source>
</evidence>
<dbReference type="PANTHER" id="PTHR11017">
    <property type="entry name" value="LEUCINE-RICH REPEAT-CONTAINING PROTEIN"/>
    <property type="match status" value="1"/>
</dbReference>
<evidence type="ECO:0000259" key="3">
    <source>
        <dbReference type="Pfam" id="PF00931"/>
    </source>
</evidence>
<dbReference type="Pfam" id="PF00931">
    <property type="entry name" value="NB-ARC"/>
    <property type="match status" value="1"/>
</dbReference>
<keyword evidence="2" id="KW-0677">Repeat</keyword>
<dbReference type="Proteomes" id="UP000827889">
    <property type="component" value="Chromosome 2"/>
</dbReference>
<dbReference type="PRINTS" id="PR00364">
    <property type="entry name" value="DISEASERSIST"/>
</dbReference>
<dbReference type="Gene3D" id="3.40.50.300">
    <property type="entry name" value="P-loop containing nucleotide triphosphate hydrolases"/>
    <property type="match status" value="1"/>
</dbReference>
<proteinExistence type="predicted"/>
<dbReference type="InterPro" id="IPR036390">
    <property type="entry name" value="WH_DNA-bd_sf"/>
</dbReference>
<keyword evidence="5" id="KW-1185">Reference proteome</keyword>
<keyword evidence="1" id="KW-0433">Leucine-rich repeat</keyword>
<dbReference type="InterPro" id="IPR058192">
    <property type="entry name" value="WHD_ROQ1-like"/>
</dbReference>
<dbReference type="InterPro" id="IPR002182">
    <property type="entry name" value="NB-ARC"/>
</dbReference>
<dbReference type="Gene3D" id="1.10.8.430">
    <property type="entry name" value="Helical domain of apoptotic protease-activating factors"/>
    <property type="match status" value="1"/>
</dbReference>
<dbReference type="InterPro" id="IPR042197">
    <property type="entry name" value="Apaf_helical"/>
</dbReference>
<sequence>MKRRRNLPEHLVGINDQVEAVMDILTRDVPYVVIHGMGGIDKTTLASAVFNRISNQFDGCSFLSDVRESAQRGRIIDLQKQMLSEILYCGSPEIHNSDEGINIISERFRYKKVLLVLDDVDKQDQLSKLAGKSYWFGPGSKIIITTRNVNFLPIKDEDAESSWNQARSKEYEIYEMAEMDSSDALKLFSQHALGMDSPPLRYEDISLKITNKTGGLPLALEVIGSSLCNKSKRFWKETLKKLDSEPKQEVFNKLHISYGLLDHHQREIFLDIACYFIGKERLYPYYMWKACNYFPESDVLVLSRMSLIKIVENDTLWMHDQLRDFGREIIRRENINNTRMWSRLWEPEIAFRVVQMKQGTDKIVALRLTGLSKVHNFTDEEFSKLPNLRFLELEGGNLEGDFENLLSKLTWLSWSCCPSELKAKNLCLEKLAVLELSESDITEDWTGWGSCLMSEDLKVVQITRCPNLKRTPDFSKCSNLKRLVLQDCTTLLVVDGSLSKLERLKHLQICVMVLPERDVMFPPINLATLSHLRTLEITCVKPRSLMGLPSSLEELTLYDVESPIDRSLFSNSANLSSLCLCKCRLGEVEFDDVLGQQLEKLCSLEVRDGELLERLSVARLKGLRRLSVFGCPKLMDSQFLEELKSLEALSIHECSSIRLLPQLSELRNLRRLHLKNCPLQNLSDLRLPDTCHLMIEGCGAFPSFDGDYKKWKDTLSGPY</sequence>
<evidence type="ECO:0000256" key="1">
    <source>
        <dbReference type="ARBA" id="ARBA00022614"/>
    </source>
</evidence>
<dbReference type="InterPro" id="IPR027417">
    <property type="entry name" value="P-loop_NTPase"/>
</dbReference>
<feature type="domain" description="NB-ARC" evidence="3">
    <location>
        <begin position="15"/>
        <end position="150"/>
    </location>
</feature>
<evidence type="ECO:0000313" key="6">
    <source>
        <dbReference type="RefSeq" id="XP_048129687.1"/>
    </source>
</evidence>
<dbReference type="PANTHER" id="PTHR11017:SF570">
    <property type="entry name" value="DISEASE RESISTANCE PROTEIN (TIR-NBS CLASS)-RELATED"/>
    <property type="match status" value="1"/>
</dbReference>
<protein>
    <submittedName>
        <fullName evidence="6">Disease resistance protein L6-like isoform X1</fullName>
    </submittedName>
</protein>
<dbReference type="InterPro" id="IPR032675">
    <property type="entry name" value="LRR_dom_sf"/>
</dbReference>
<accession>A0ABM3GZA7</accession>
<dbReference type="Pfam" id="PF23282">
    <property type="entry name" value="WHD_ROQ1"/>
    <property type="match status" value="1"/>
</dbReference>